<evidence type="ECO:0000313" key="3">
    <source>
        <dbReference type="Proteomes" id="UP000813463"/>
    </source>
</evidence>
<dbReference type="GO" id="GO:0009733">
    <property type="term" value="P:response to auxin"/>
    <property type="evidence" value="ECO:0007669"/>
    <property type="project" value="InterPro"/>
</dbReference>
<dbReference type="InterPro" id="IPR003676">
    <property type="entry name" value="SAUR_fam"/>
</dbReference>
<reference evidence="4" key="2">
    <citation type="submission" date="2025-08" db="UniProtKB">
        <authorList>
            <consortium name="RefSeq"/>
        </authorList>
    </citation>
    <scope>IDENTIFICATION</scope>
    <source>
        <tissue evidence="4">Leaf</tissue>
    </source>
</reference>
<reference evidence="3" key="1">
    <citation type="journal article" date="2021" name="Nat. Commun.">
        <title>Genomic analyses provide insights into spinach domestication and the genetic basis of agronomic traits.</title>
        <authorList>
            <person name="Cai X."/>
            <person name="Sun X."/>
            <person name="Xu C."/>
            <person name="Sun H."/>
            <person name="Wang X."/>
            <person name="Ge C."/>
            <person name="Zhang Z."/>
            <person name="Wang Q."/>
            <person name="Fei Z."/>
            <person name="Jiao C."/>
            <person name="Wang Q."/>
        </authorList>
    </citation>
    <scope>NUCLEOTIDE SEQUENCE [LARGE SCALE GENOMIC DNA]</scope>
    <source>
        <strain evidence="3">cv. Varoflay</strain>
    </source>
</reference>
<evidence type="ECO:0000256" key="2">
    <source>
        <dbReference type="SAM" id="MobiDB-lite"/>
    </source>
</evidence>
<evidence type="ECO:0000313" key="4">
    <source>
        <dbReference type="RefSeq" id="XP_021845857.2"/>
    </source>
</evidence>
<comment type="similarity">
    <text evidence="1">Belongs to the ARG7 family.</text>
</comment>
<sequence length="182" mass="20569">MEGILEKRKKESMLKKTWQRCKSIGHGQMNDRAPPTSLLSIPGSPTRPMVKSKSWSTFHPSSPISQRVDKLTMARSKNQRVSPLSPKGCLSVYVGPDKQRFVLKIGCTSHPLFRMLLDEAELEYGYHSDGPLMLPCEVELFIKVLYEMEANDHDENSSSSRCRFPRSRSSYHLLGSSGRLVA</sequence>
<organism evidence="3 4">
    <name type="scientific">Spinacia oleracea</name>
    <name type="common">Spinach</name>
    <dbReference type="NCBI Taxonomy" id="3562"/>
    <lineage>
        <taxon>Eukaryota</taxon>
        <taxon>Viridiplantae</taxon>
        <taxon>Streptophyta</taxon>
        <taxon>Embryophyta</taxon>
        <taxon>Tracheophyta</taxon>
        <taxon>Spermatophyta</taxon>
        <taxon>Magnoliopsida</taxon>
        <taxon>eudicotyledons</taxon>
        <taxon>Gunneridae</taxon>
        <taxon>Pentapetalae</taxon>
        <taxon>Caryophyllales</taxon>
        <taxon>Chenopodiaceae</taxon>
        <taxon>Chenopodioideae</taxon>
        <taxon>Anserineae</taxon>
        <taxon>Spinacia</taxon>
    </lineage>
</organism>
<dbReference type="GeneID" id="110785679"/>
<protein>
    <submittedName>
        <fullName evidence="4">Auxin-responsive protein SAUR40</fullName>
    </submittedName>
</protein>
<dbReference type="RefSeq" id="XP_021845857.2">
    <property type="nucleotide sequence ID" value="XM_021990165.2"/>
</dbReference>
<name>A0A9R0IAZ8_SPIOL</name>
<keyword evidence="3" id="KW-1185">Reference proteome</keyword>
<accession>A0A9R0IAZ8</accession>
<dbReference type="Pfam" id="PF02519">
    <property type="entry name" value="Auxin_inducible"/>
    <property type="match status" value="1"/>
</dbReference>
<evidence type="ECO:0000256" key="1">
    <source>
        <dbReference type="ARBA" id="ARBA00006974"/>
    </source>
</evidence>
<feature type="region of interest" description="Disordered" evidence="2">
    <location>
        <begin position="25"/>
        <end position="45"/>
    </location>
</feature>
<dbReference type="AlphaFoldDB" id="A0A9R0IAZ8"/>
<proteinExistence type="inferred from homology"/>
<dbReference type="KEGG" id="soe:110785679"/>
<dbReference type="PANTHER" id="PTHR31374">
    <property type="entry name" value="AUXIN-INDUCED PROTEIN-LIKE-RELATED"/>
    <property type="match status" value="1"/>
</dbReference>
<gene>
    <name evidence="4" type="primary">LOC110785679</name>
</gene>
<dbReference type="Proteomes" id="UP000813463">
    <property type="component" value="Chromosome 1"/>
</dbReference>
<dbReference type="PANTHER" id="PTHR31374:SF118">
    <property type="entry name" value="OS01G0924966 PROTEIN"/>
    <property type="match status" value="1"/>
</dbReference>